<dbReference type="RefSeq" id="WP_272004558.1">
    <property type="nucleotide sequence ID" value="NZ_JAQNDN010000019.1"/>
</dbReference>
<evidence type="ECO:0000313" key="1">
    <source>
        <dbReference type="EMBL" id="MDC0672635.1"/>
    </source>
</evidence>
<dbReference type="PANTHER" id="PTHR39324:SF1">
    <property type="entry name" value="CALCIUM DODECIN"/>
    <property type="match status" value="1"/>
</dbReference>
<dbReference type="InterPro" id="IPR009923">
    <property type="entry name" value="Dodecin"/>
</dbReference>
<gene>
    <name evidence="1" type="ORF">POL58_33095</name>
</gene>
<name>A0ABT5BER1_9BACT</name>
<accession>A0ABT5BER1</accession>
<reference evidence="1 2" key="1">
    <citation type="submission" date="2022-11" db="EMBL/GenBank/DDBJ databases">
        <title>Minimal conservation of predation-associated metabolite biosynthetic gene clusters underscores biosynthetic potential of Myxococcota including descriptions for ten novel species: Archangium lansinium sp. nov., Myxococcus landrumus sp. nov., Nannocystis bai.</title>
        <authorList>
            <person name="Ahearne A."/>
            <person name="Stevens C."/>
            <person name="Dowd S."/>
        </authorList>
    </citation>
    <scope>NUCLEOTIDE SEQUENCE [LARGE SCALE GENOMIC DNA]</scope>
    <source>
        <strain evidence="1 2">NCELM</strain>
    </source>
</reference>
<keyword evidence="2" id="KW-1185">Reference proteome</keyword>
<dbReference type="Proteomes" id="UP001217838">
    <property type="component" value="Unassembled WGS sequence"/>
</dbReference>
<dbReference type="PANTHER" id="PTHR39324">
    <property type="entry name" value="CALCIUM DODECIN"/>
    <property type="match status" value="1"/>
</dbReference>
<dbReference type="Pfam" id="PF07311">
    <property type="entry name" value="Dodecin"/>
    <property type="match status" value="1"/>
</dbReference>
<dbReference type="InterPro" id="IPR036694">
    <property type="entry name" value="Dodecin-like_sf"/>
</dbReference>
<dbReference type="EMBL" id="JAQNDN010000019">
    <property type="protein sequence ID" value="MDC0672635.1"/>
    <property type="molecule type" value="Genomic_DNA"/>
</dbReference>
<dbReference type="SUPFAM" id="SSF89807">
    <property type="entry name" value="Dodecin-like"/>
    <property type="match status" value="1"/>
</dbReference>
<protein>
    <submittedName>
        <fullName evidence="1">Dodecin family protein</fullName>
    </submittedName>
</protein>
<dbReference type="InterPro" id="IPR025543">
    <property type="entry name" value="Dodecin-like"/>
</dbReference>
<organism evidence="1 2">
    <name type="scientific">Nannocystis radixulma</name>
    <dbReference type="NCBI Taxonomy" id="2995305"/>
    <lineage>
        <taxon>Bacteria</taxon>
        <taxon>Pseudomonadati</taxon>
        <taxon>Myxococcota</taxon>
        <taxon>Polyangia</taxon>
        <taxon>Nannocystales</taxon>
        <taxon>Nannocystaceae</taxon>
        <taxon>Nannocystis</taxon>
    </lineage>
</organism>
<comment type="caution">
    <text evidence="1">The sequence shown here is derived from an EMBL/GenBank/DDBJ whole genome shotgun (WGS) entry which is preliminary data.</text>
</comment>
<proteinExistence type="predicted"/>
<evidence type="ECO:0000313" key="2">
    <source>
        <dbReference type="Proteomes" id="UP001217838"/>
    </source>
</evidence>
<sequence length="75" mass="8368">MANRHAENTVAKIVEITSQSTSSFQDAIDRGIERAARTLKDIRGAWVQDQELVCDGGEIAAYRVVMKVTFVLEEE</sequence>
<dbReference type="Gene3D" id="3.30.1660.10">
    <property type="entry name" value="Flavin-binding protein dodecin"/>
    <property type="match status" value="1"/>
</dbReference>